<name>A0A5Q6RYV6_9ACTN</name>
<dbReference type="EMBL" id="VDFQ02000002">
    <property type="protein sequence ID" value="KAA1423296.1"/>
    <property type="molecule type" value="Genomic_DNA"/>
</dbReference>
<dbReference type="Proteomes" id="UP000307768">
    <property type="component" value="Unassembled WGS sequence"/>
</dbReference>
<protein>
    <submittedName>
        <fullName evidence="7">HIT domain-containing protein</fullName>
    </submittedName>
</protein>
<accession>A0A5Q6RYV6</accession>
<dbReference type="PANTHER" id="PTHR42997">
    <property type="entry name" value="HIT FAMILY HYDROLASE"/>
    <property type="match status" value="1"/>
</dbReference>
<evidence type="ECO:0000313" key="8">
    <source>
        <dbReference type="Proteomes" id="UP000307768"/>
    </source>
</evidence>
<dbReference type="SUPFAM" id="SSF54197">
    <property type="entry name" value="HIT-like"/>
    <property type="match status" value="1"/>
</dbReference>
<evidence type="ECO:0000256" key="2">
    <source>
        <dbReference type="PIRSR" id="PIRSR639383-1"/>
    </source>
</evidence>
<reference evidence="7 8" key="1">
    <citation type="submission" date="2019-09" db="EMBL/GenBank/DDBJ databases">
        <title>Mumia zhuanghuii sp. nov. isolated from the intestinal contents of plateau pika (Ochotona curzoniae) in the Qinghai-Tibet plateau of China.</title>
        <authorList>
            <person name="Tian Z."/>
        </authorList>
    </citation>
    <scope>NUCLEOTIDE SEQUENCE [LARGE SCALE GENOMIC DNA]</scope>
    <source>
        <strain evidence="8">350</strain>
    </source>
</reference>
<feature type="region of interest" description="Disordered" evidence="5">
    <location>
        <begin position="1"/>
        <end position="25"/>
    </location>
</feature>
<sequence>MTPADAGTHRGPEPDGPWGRGETGFESFDRLWTPHRMAYITDAAPRDEGCPFCVMQGRPDEDTLIVARGDSVYVVLNLHPYNPGHLMVVTNRHVGALEDLTDDEAHELTAMTQQAVRVLKHVSGPAAFNVGLNLGSVAGGSLSDHLHQHVVPRWLGDSNYITVTGSTKVVPQLLAETRDLLAKAWGEVGPRQAGGS</sequence>
<evidence type="ECO:0000256" key="4">
    <source>
        <dbReference type="PROSITE-ProRule" id="PRU00464"/>
    </source>
</evidence>
<dbReference type="GO" id="GO:0003824">
    <property type="term" value="F:catalytic activity"/>
    <property type="evidence" value="ECO:0007669"/>
    <property type="project" value="InterPro"/>
</dbReference>
<dbReference type="Pfam" id="PF01230">
    <property type="entry name" value="HIT"/>
    <property type="match status" value="1"/>
</dbReference>
<dbReference type="RefSeq" id="WP_149768815.1">
    <property type="nucleotide sequence ID" value="NZ_VDFQ02000002.1"/>
</dbReference>
<evidence type="ECO:0000256" key="5">
    <source>
        <dbReference type="SAM" id="MobiDB-lite"/>
    </source>
</evidence>
<feature type="binding site" evidence="3">
    <location>
        <position position="77"/>
    </location>
    <ligand>
        <name>substrate</name>
    </ligand>
</feature>
<dbReference type="PROSITE" id="PS51084">
    <property type="entry name" value="HIT_2"/>
    <property type="match status" value="1"/>
</dbReference>
<proteinExistence type="predicted"/>
<dbReference type="InterPro" id="IPR036265">
    <property type="entry name" value="HIT-like_sf"/>
</dbReference>
<dbReference type="InterPro" id="IPR011146">
    <property type="entry name" value="HIT-like"/>
</dbReference>
<dbReference type="InterPro" id="IPR039383">
    <property type="entry name" value="FHIT"/>
</dbReference>
<dbReference type="InterPro" id="IPR052908">
    <property type="entry name" value="AP-4-A_phosphorylase"/>
</dbReference>
<dbReference type="CDD" id="cd01275">
    <property type="entry name" value="FHIT"/>
    <property type="match status" value="1"/>
</dbReference>
<gene>
    <name evidence="7" type="ORF">FE697_006645</name>
</gene>
<dbReference type="Gene3D" id="3.30.428.10">
    <property type="entry name" value="HIT-like"/>
    <property type="match status" value="1"/>
</dbReference>
<organism evidence="7 8">
    <name type="scientific">Mumia zhuanghuii</name>
    <dbReference type="NCBI Taxonomy" id="2585211"/>
    <lineage>
        <taxon>Bacteria</taxon>
        <taxon>Bacillati</taxon>
        <taxon>Actinomycetota</taxon>
        <taxon>Actinomycetes</taxon>
        <taxon>Propionibacteriales</taxon>
        <taxon>Nocardioidaceae</taxon>
        <taxon>Mumia</taxon>
    </lineage>
</organism>
<evidence type="ECO:0000313" key="7">
    <source>
        <dbReference type="EMBL" id="KAA1423296.1"/>
    </source>
</evidence>
<feature type="binding site" evidence="3">
    <location>
        <position position="149"/>
    </location>
    <ligand>
        <name>substrate</name>
    </ligand>
</feature>
<dbReference type="OrthoDB" id="9784774at2"/>
<feature type="short sequence motif" description="Histidine triad motif" evidence="4">
    <location>
        <begin position="145"/>
        <end position="149"/>
    </location>
</feature>
<feature type="active site" description="Tele-AMP-histidine intermediate" evidence="2">
    <location>
        <position position="147"/>
    </location>
</feature>
<comment type="caution">
    <text evidence="7">The sequence shown here is derived from an EMBL/GenBank/DDBJ whole genome shotgun (WGS) entry which is preliminary data.</text>
</comment>
<dbReference type="GO" id="GO:0000166">
    <property type="term" value="F:nucleotide binding"/>
    <property type="evidence" value="ECO:0007669"/>
    <property type="project" value="UniProtKB-KW"/>
</dbReference>
<keyword evidence="1" id="KW-0547">Nucleotide-binding</keyword>
<evidence type="ECO:0000256" key="3">
    <source>
        <dbReference type="PIRSR" id="PIRSR639383-2"/>
    </source>
</evidence>
<evidence type="ECO:0000259" key="6">
    <source>
        <dbReference type="PROSITE" id="PS51084"/>
    </source>
</evidence>
<feature type="domain" description="HIT" evidence="6">
    <location>
        <begin position="51"/>
        <end position="160"/>
    </location>
</feature>
<dbReference type="PANTHER" id="PTHR42997:SF1">
    <property type="entry name" value="AP-4-A PHOSPHORYLASE"/>
    <property type="match status" value="1"/>
</dbReference>
<dbReference type="AlphaFoldDB" id="A0A5Q6RYV6"/>
<evidence type="ECO:0000256" key="1">
    <source>
        <dbReference type="ARBA" id="ARBA00022741"/>
    </source>
</evidence>